<keyword evidence="1" id="KW-0732">Signal</keyword>
<accession>A0ABW7CAS0</accession>
<sequence length="133" mass="14924">MKRNFPTQALQSLTIVGSFVALGLASGLSAQAAEPIETDRPSIGSLTQRNAYPPEFSRAFLQSCTRSAQQSGQFNQQQATQYCQCSLAEFQSRYTLQQTMNLYQRMQQSNSNELPPEMMQIARTCVQRVFGTR</sequence>
<reference evidence="3" key="1">
    <citation type="journal article" date="2024" name="Algal Res.">
        <title>Biochemical, toxicological and genomic investigation of a high-biomass producing Limnothrix strain isolated from Italian shallow drinking water reservoir.</title>
        <authorList>
            <person name="Simonazzi M."/>
            <person name="Shishido T.K."/>
            <person name="Delbaje E."/>
            <person name="Wahlsten M."/>
            <person name="Fewer D.P."/>
            <person name="Sivonen K."/>
            <person name="Pezzolesi L."/>
            <person name="Pistocchi R."/>
        </authorList>
    </citation>
    <scope>NUCLEOTIDE SEQUENCE [LARGE SCALE GENOMIC DNA]</scope>
    <source>
        <strain evidence="3">LRLZ20PSL1</strain>
    </source>
</reference>
<protein>
    <submittedName>
        <fullName evidence="2">Uncharacterized protein</fullName>
    </submittedName>
</protein>
<organism evidence="2 3">
    <name type="scientific">Limnothrix redekei LRLZ20PSL1</name>
    <dbReference type="NCBI Taxonomy" id="3112953"/>
    <lineage>
        <taxon>Bacteria</taxon>
        <taxon>Bacillati</taxon>
        <taxon>Cyanobacteriota</taxon>
        <taxon>Cyanophyceae</taxon>
        <taxon>Pseudanabaenales</taxon>
        <taxon>Pseudanabaenaceae</taxon>
        <taxon>Limnothrix</taxon>
    </lineage>
</organism>
<evidence type="ECO:0000313" key="3">
    <source>
        <dbReference type="Proteomes" id="UP001604335"/>
    </source>
</evidence>
<gene>
    <name evidence="2" type="ORF">VPK24_11435</name>
</gene>
<keyword evidence="3" id="KW-1185">Reference proteome</keyword>
<feature type="signal peptide" evidence="1">
    <location>
        <begin position="1"/>
        <end position="32"/>
    </location>
</feature>
<name>A0ABW7CAS0_9CYAN</name>
<evidence type="ECO:0000313" key="2">
    <source>
        <dbReference type="EMBL" id="MFG3818250.1"/>
    </source>
</evidence>
<feature type="chain" id="PRO_5046048465" evidence="1">
    <location>
        <begin position="33"/>
        <end position="133"/>
    </location>
</feature>
<evidence type="ECO:0000256" key="1">
    <source>
        <dbReference type="SAM" id="SignalP"/>
    </source>
</evidence>
<proteinExistence type="predicted"/>
<comment type="caution">
    <text evidence="2">The sequence shown here is derived from an EMBL/GenBank/DDBJ whole genome shotgun (WGS) entry which is preliminary data.</text>
</comment>
<dbReference type="Proteomes" id="UP001604335">
    <property type="component" value="Unassembled WGS sequence"/>
</dbReference>
<dbReference type="RefSeq" id="WP_190530044.1">
    <property type="nucleotide sequence ID" value="NZ_JAZAQF010000069.1"/>
</dbReference>
<dbReference type="EMBL" id="JAZAQF010000069">
    <property type="protein sequence ID" value="MFG3818250.1"/>
    <property type="molecule type" value="Genomic_DNA"/>
</dbReference>